<evidence type="ECO:0000256" key="2">
    <source>
        <dbReference type="ARBA" id="ARBA00022741"/>
    </source>
</evidence>
<dbReference type="PANTHER" id="PTHR42788:SF13">
    <property type="entry name" value="ALIPHATIC SULFONATES IMPORT ATP-BINDING PROTEIN SSUB"/>
    <property type="match status" value="1"/>
</dbReference>
<dbReference type="CDD" id="cd03293">
    <property type="entry name" value="ABC_NrtD_SsuB_transporters"/>
    <property type="match status" value="1"/>
</dbReference>
<dbReference type="GO" id="GO:0005524">
    <property type="term" value="F:ATP binding"/>
    <property type="evidence" value="ECO:0007669"/>
    <property type="project" value="UniProtKB-KW"/>
</dbReference>
<keyword evidence="3 5" id="KW-0067">ATP-binding</keyword>
<sequence length="263" mass="29379">MTPVIETRNVTKTFVTDGGKTFQALAGIDLAIREKEFVCVLGPSGCGKSTWLRIVAGLEKPTSGAVQFRGRDITGPSRERGMVFQEYSLFPWRSVLENVALGPEFSGMNAERRKALAMDYLVRVGLEKFAHVKPHELSGGMRQRAAIARALANDPEVLLMDEPFGALDAHTRVLLQKELLRIWEQDRKTVVFVTHSVDEALYLADRVVVLSAHPGRVLKDLVIPFERPRSRSCHGFGEMTEIIFDLLDQPQECERCAEQPSGM</sequence>
<dbReference type="GeneID" id="90985064"/>
<accession>A0ABP2HWF0</accession>
<name>A0ABP2HWF0_9BACT</name>
<dbReference type="Pfam" id="PF00005">
    <property type="entry name" value="ABC_tran"/>
    <property type="match status" value="1"/>
</dbReference>
<dbReference type="InterPro" id="IPR027417">
    <property type="entry name" value="P-loop_NTPase"/>
</dbReference>
<dbReference type="EMBL" id="ADFP01000025">
    <property type="protein sequence ID" value="EFB91632.1"/>
    <property type="molecule type" value="Genomic_DNA"/>
</dbReference>
<organism evidence="5 6">
    <name type="scientific">Pyramidobacter piscolens W5455</name>
    <dbReference type="NCBI Taxonomy" id="352165"/>
    <lineage>
        <taxon>Bacteria</taxon>
        <taxon>Thermotogati</taxon>
        <taxon>Synergistota</taxon>
        <taxon>Synergistia</taxon>
        <taxon>Synergistales</taxon>
        <taxon>Dethiosulfovibrionaceae</taxon>
        <taxon>Pyramidobacter</taxon>
    </lineage>
</organism>
<gene>
    <name evidence="5" type="ORF">HMPREF7215_1501</name>
</gene>
<protein>
    <submittedName>
        <fullName evidence="5">ABC transporter, ATP-binding protein</fullName>
    </submittedName>
</protein>
<keyword evidence="2" id="KW-0547">Nucleotide-binding</keyword>
<evidence type="ECO:0000259" key="4">
    <source>
        <dbReference type="PROSITE" id="PS50893"/>
    </source>
</evidence>
<dbReference type="InterPro" id="IPR003593">
    <property type="entry name" value="AAA+_ATPase"/>
</dbReference>
<dbReference type="SMART" id="SM00382">
    <property type="entry name" value="AAA"/>
    <property type="match status" value="1"/>
</dbReference>
<proteinExistence type="predicted"/>
<dbReference type="RefSeq" id="WP_009163933.1">
    <property type="nucleotide sequence ID" value="NZ_ADFP01000025.1"/>
</dbReference>
<dbReference type="Gene3D" id="3.40.50.300">
    <property type="entry name" value="P-loop containing nucleotide triphosphate hydrolases"/>
    <property type="match status" value="1"/>
</dbReference>
<evidence type="ECO:0000256" key="1">
    <source>
        <dbReference type="ARBA" id="ARBA00022448"/>
    </source>
</evidence>
<dbReference type="PANTHER" id="PTHR42788">
    <property type="entry name" value="TAURINE IMPORT ATP-BINDING PROTEIN-RELATED"/>
    <property type="match status" value="1"/>
</dbReference>
<dbReference type="PROSITE" id="PS00211">
    <property type="entry name" value="ABC_TRANSPORTER_1"/>
    <property type="match status" value="1"/>
</dbReference>
<reference evidence="5 6" key="1">
    <citation type="submission" date="2009-12" db="EMBL/GenBank/DDBJ databases">
        <authorList>
            <person name="Shrivastava S."/>
            <person name="Madupu R."/>
            <person name="Durkin A.S."/>
            <person name="Torralba M."/>
            <person name="Methe B."/>
            <person name="Sutton G.G."/>
            <person name="Strausberg R.L."/>
            <person name="Nelson K.E."/>
        </authorList>
    </citation>
    <scope>NUCLEOTIDE SEQUENCE [LARGE SCALE GENOMIC DNA]</scope>
    <source>
        <strain evidence="5 6">W5455</strain>
    </source>
</reference>
<dbReference type="PROSITE" id="PS50893">
    <property type="entry name" value="ABC_TRANSPORTER_2"/>
    <property type="match status" value="1"/>
</dbReference>
<keyword evidence="6" id="KW-1185">Reference proteome</keyword>
<dbReference type="Proteomes" id="UP000006462">
    <property type="component" value="Unassembled WGS sequence"/>
</dbReference>
<keyword evidence="1" id="KW-0813">Transport</keyword>
<dbReference type="InterPro" id="IPR003439">
    <property type="entry name" value="ABC_transporter-like_ATP-bd"/>
</dbReference>
<evidence type="ECO:0000313" key="5">
    <source>
        <dbReference type="EMBL" id="EFB91632.1"/>
    </source>
</evidence>
<feature type="domain" description="ABC transporter" evidence="4">
    <location>
        <begin position="5"/>
        <end position="237"/>
    </location>
</feature>
<evidence type="ECO:0000256" key="3">
    <source>
        <dbReference type="ARBA" id="ARBA00022840"/>
    </source>
</evidence>
<evidence type="ECO:0000313" key="6">
    <source>
        <dbReference type="Proteomes" id="UP000006462"/>
    </source>
</evidence>
<comment type="caution">
    <text evidence="5">The sequence shown here is derived from an EMBL/GenBank/DDBJ whole genome shotgun (WGS) entry which is preliminary data.</text>
</comment>
<dbReference type="SUPFAM" id="SSF52540">
    <property type="entry name" value="P-loop containing nucleoside triphosphate hydrolases"/>
    <property type="match status" value="1"/>
</dbReference>
<dbReference type="InterPro" id="IPR050166">
    <property type="entry name" value="ABC_transporter_ATP-bind"/>
</dbReference>
<dbReference type="InterPro" id="IPR017871">
    <property type="entry name" value="ABC_transporter-like_CS"/>
</dbReference>